<dbReference type="InterPro" id="IPR033671">
    <property type="entry name" value="TrmH"/>
</dbReference>
<feature type="domain" description="tRNA/rRNA methyltransferase SpoU type" evidence="9">
    <location>
        <begin position="20"/>
        <end position="158"/>
    </location>
</feature>
<keyword evidence="2 7" id="KW-0489">Methyltransferase</keyword>
<comment type="caution">
    <text evidence="7">Lacks conserved residue(s) required for the propagation of feature annotation.</text>
</comment>
<dbReference type="AlphaFoldDB" id="A0A4Z0M3E8"/>
<keyword evidence="12" id="KW-1185">Reference proteome</keyword>
<dbReference type="Proteomes" id="UP000298050">
    <property type="component" value="Unassembled WGS sequence"/>
</dbReference>
<dbReference type="HAMAP" id="MF_02060">
    <property type="entry name" value="tRNA_methyltr_TrmH"/>
    <property type="match status" value="1"/>
</dbReference>
<comment type="similarity">
    <text evidence="7">Belongs to the class IV-like SAM-binding methyltransferase superfamily. RNA methyltransferase TrmH family.</text>
</comment>
<dbReference type="SUPFAM" id="SSF75217">
    <property type="entry name" value="alpha/beta knot"/>
    <property type="match status" value="1"/>
</dbReference>
<dbReference type="CDD" id="cd18092">
    <property type="entry name" value="SpoU-like_TrmH"/>
    <property type="match status" value="1"/>
</dbReference>
<dbReference type="PANTHER" id="PTHR43453:SF1">
    <property type="entry name" value="TRNA_RRNA METHYLTRANSFERASE SPOU TYPE DOMAIN-CONTAINING PROTEIN"/>
    <property type="match status" value="1"/>
</dbReference>
<evidence type="ECO:0000256" key="6">
    <source>
        <dbReference type="ARBA" id="ARBA00022884"/>
    </source>
</evidence>
<dbReference type="InterPro" id="IPR001537">
    <property type="entry name" value="SpoU_MeTrfase"/>
</dbReference>
<feature type="region of interest" description="Disordered" evidence="8">
    <location>
        <begin position="215"/>
        <end position="236"/>
    </location>
</feature>
<dbReference type="Pfam" id="PF12105">
    <property type="entry name" value="SpoU_methylas_C"/>
    <property type="match status" value="1"/>
</dbReference>
<dbReference type="EMBL" id="SRLE01000006">
    <property type="protein sequence ID" value="TGD74031.1"/>
    <property type="molecule type" value="Genomic_DNA"/>
</dbReference>
<feature type="binding site" evidence="7">
    <location>
        <position position="148"/>
    </location>
    <ligand>
        <name>S-adenosyl-L-methionine</name>
        <dbReference type="ChEBI" id="CHEBI:59789"/>
    </ligand>
</feature>
<dbReference type="OrthoDB" id="9794400at2"/>
<keyword evidence="1 7" id="KW-0820">tRNA-binding</keyword>
<sequence length="236" mass="26050">MTPERIARLREVIDRRQPDLTVVTDFVNKQRNLSAVVRCCDAAGVLRMHAVIGDEEYRAFRGTAMGSHSWVEVCRHREVDSALGPLAEQGYQLVAAHLDDAAVDYREIDYTRPTALVLGAERRGVSPQALAAVDSPVRIPMVGMVASLNVSVAAGVILAEAQRQRQDAGMYDQPRLDAASRERLFFEWGHPKVRDFCRERGLAYPPLDAAGEIDDPSGWYASVRAGEAPAEGDEYD</sequence>
<dbReference type="RefSeq" id="WP_135442495.1">
    <property type="nucleotide sequence ID" value="NZ_SRLE01000006.1"/>
</dbReference>
<reference evidence="11 12" key="1">
    <citation type="submission" date="2019-04" db="EMBL/GenBank/DDBJ databases">
        <title>Taxonomy of novel Haliea sp. from mangrove soil of West Coast of India.</title>
        <authorList>
            <person name="Verma A."/>
            <person name="Kumar P."/>
            <person name="Krishnamurthi S."/>
        </authorList>
    </citation>
    <scope>NUCLEOTIDE SEQUENCE [LARGE SCALE GENOMIC DNA]</scope>
    <source>
        <strain evidence="11 12">SAOS-164</strain>
    </source>
</reference>
<feature type="domain" description="RNA methyltransferase SpoU/TrmH type C-terminal" evidence="10">
    <location>
        <begin position="163"/>
        <end position="215"/>
    </location>
</feature>
<dbReference type="EC" id="2.1.1.34" evidence="7"/>
<name>A0A4Z0M3E8_9GAMM</name>
<comment type="function">
    <text evidence="7">Catalyzes the 2'-O methylation of guanosine at position 18 in tRNA.</text>
</comment>
<evidence type="ECO:0000256" key="2">
    <source>
        <dbReference type="ARBA" id="ARBA00022603"/>
    </source>
</evidence>
<evidence type="ECO:0000256" key="7">
    <source>
        <dbReference type="HAMAP-Rule" id="MF_02060"/>
    </source>
</evidence>
<dbReference type="InterPro" id="IPR022724">
    <property type="entry name" value="rRNA_MeTrfase_SpoU_C"/>
</dbReference>
<keyword evidence="6 7" id="KW-0694">RNA-binding</keyword>
<dbReference type="GO" id="GO:0002938">
    <property type="term" value="P:tRNA guanine ribose methylation"/>
    <property type="evidence" value="ECO:0007669"/>
    <property type="project" value="UniProtKB-UniRule"/>
</dbReference>
<proteinExistence type="inferred from homology"/>
<evidence type="ECO:0000256" key="1">
    <source>
        <dbReference type="ARBA" id="ARBA00022555"/>
    </source>
</evidence>
<dbReference type="Pfam" id="PF00588">
    <property type="entry name" value="SpoU_methylase"/>
    <property type="match status" value="1"/>
</dbReference>
<dbReference type="InterPro" id="IPR029026">
    <property type="entry name" value="tRNA_m1G_MTases_N"/>
</dbReference>
<evidence type="ECO:0000256" key="8">
    <source>
        <dbReference type="SAM" id="MobiDB-lite"/>
    </source>
</evidence>
<organism evidence="11 12">
    <name type="scientific">Mangrovimicrobium sediminis</name>
    <dbReference type="NCBI Taxonomy" id="2562682"/>
    <lineage>
        <taxon>Bacteria</taxon>
        <taxon>Pseudomonadati</taxon>
        <taxon>Pseudomonadota</taxon>
        <taxon>Gammaproteobacteria</taxon>
        <taxon>Cellvibrionales</taxon>
        <taxon>Halieaceae</taxon>
        <taxon>Mangrovimicrobium</taxon>
    </lineage>
</organism>
<keyword evidence="5 7" id="KW-0819">tRNA processing</keyword>
<evidence type="ECO:0000259" key="10">
    <source>
        <dbReference type="Pfam" id="PF12105"/>
    </source>
</evidence>
<evidence type="ECO:0000256" key="3">
    <source>
        <dbReference type="ARBA" id="ARBA00022679"/>
    </source>
</evidence>
<keyword evidence="3 7" id="KW-0808">Transferase</keyword>
<dbReference type="GO" id="GO:0141100">
    <property type="term" value="F:tRNA (guanine(18)-2'-O)-methyltransferase activity"/>
    <property type="evidence" value="ECO:0007669"/>
    <property type="project" value="UniProtKB-UniRule"/>
</dbReference>
<accession>A0A4Z0M3E8</accession>
<dbReference type="GO" id="GO:0000049">
    <property type="term" value="F:tRNA binding"/>
    <property type="evidence" value="ECO:0007669"/>
    <property type="project" value="UniProtKB-UniRule"/>
</dbReference>
<comment type="catalytic activity">
    <reaction evidence="7">
        <text>guanosine(18) in tRNA + S-adenosyl-L-methionine = 2'-O-methylguanosine(18) in tRNA + S-adenosyl-L-homocysteine + H(+)</text>
        <dbReference type="Rhea" id="RHEA:20077"/>
        <dbReference type="Rhea" id="RHEA-COMP:10190"/>
        <dbReference type="Rhea" id="RHEA-COMP:10192"/>
        <dbReference type="ChEBI" id="CHEBI:15378"/>
        <dbReference type="ChEBI" id="CHEBI:57856"/>
        <dbReference type="ChEBI" id="CHEBI:59789"/>
        <dbReference type="ChEBI" id="CHEBI:74269"/>
        <dbReference type="ChEBI" id="CHEBI:74445"/>
        <dbReference type="EC" id="2.1.1.34"/>
    </reaction>
</comment>
<evidence type="ECO:0000313" key="12">
    <source>
        <dbReference type="Proteomes" id="UP000298050"/>
    </source>
</evidence>
<protein>
    <recommendedName>
        <fullName evidence="7">tRNA (guanosine(18)-2'-O)-methyltransferase</fullName>
        <ecNumber evidence="7">2.1.1.34</ecNumber>
    </recommendedName>
    <alternativeName>
        <fullName evidence="7">tRNA [Gm18] methyltransferase</fullName>
    </alternativeName>
</protein>
<evidence type="ECO:0000259" key="9">
    <source>
        <dbReference type="Pfam" id="PF00588"/>
    </source>
</evidence>
<keyword evidence="4 7" id="KW-0949">S-adenosyl-L-methionine</keyword>
<feature type="binding site" evidence="7">
    <location>
        <position position="139"/>
    </location>
    <ligand>
        <name>S-adenosyl-L-methionine</name>
        <dbReference type="ChEBI" id="CHEBI:59789"/>
    </ligand>
</feature>
<evidence type="ECO:0000256" key="5">
    <source>
        <dbReference type="ARBA" id="ARBA00022694"/>
    </source>
</evidence>
<dbReference type="Gene3D" id="3.40.1280.10">
    <property type="match status" value="1"/>
</dbReference>
<dbReference type="PANTHER" id="PTHR43453">
    <property type="entry name" value="RRNA METHYLASE-LIKE"/>
    <property type="match status" value="1"/>
</dbReference>
<comment type="caution">
    <text evidence="11">The sequence shown here is derived from an EMBL/GenBank/DDBJ whole genome shotgun (WGS) entry which is preliminary data.</text>
</comment>
<dbReference type="NCBIfam" id="NF008295">
    <property type="entry name" value="PRK11081.1"/>
    <property type="match status" value="1"/>
</dbReference>
<dbReference type="InterPro" id="IPR029028">
    <property type="entry name" value="Alpha/beta_knot_MTases"/>
</dbReference>
<gene>
    <name evidence="7 11" type="primary">trmH</name>
    <name evidence="11" type="ORF">E4634_07790</name>
</gene>
<evidence type="ECO:0000313" key="11">
    <source>
        <dbReference type="EMBL" id="TGD74031.1"/>
    </source>
</evidence>
<evidence type="ECO:0000256" key="4">
    <source>
        <dbReference type="ARBA" id="ARBA00022691"/>
    </source>
</evidence>